<name>A0A7I8XDI4_BURXY</name>
<sequence length="240" mass="27837">MEFRIRTPIQLPQAVDGLKVLSVWKEDKIDFMGVFQSSAKQFVLRNDHVDKLDFGSFVYDNYSLRLRCRRNEITFRKLDGSSTKVVTKDFIRCGDELYLVGNDLLVIGEAGCHYGGVKDDWEFSPCEEGIVRLNQTNEFYNIRLANALFGCSIKENLANKNIFFGVANKPSSTADEKKSCSKDYKKLKELSGQYYWLQWKVRITSFIFGVLIMSGIAPFVILFRTYKDLLRKERRLMELQ</sequence>
<dbReference type="Proteomes" id="UP000659654">
    <property type="component" value="Unassembled WGS sequence"/>
</dbReference>
<protein>
    <submittedName>
        <fullName evidence="2">(pine wood nematode) hypothetical protein</fullName>
    </submittedName>
</protein>
<dbReference type="Proteomes" id="UP000582659">
    <property type="component" value="Unassembled WGS sequence"/>
</dbReference>
<accession>A0A7I8XDI4</accession>
<keyword evidence="1" id="KW-0472">Membrane</keyword>
<evidence type="ECO:0000313" key="3">
    <source>
        <dbReference type="Proteomes" id="UP000659654"/>
    </source>
</evidence>
<evidence type="ECO:0000313" key="2">
    <source>
        <dbReference type="EMBL" id="CAD5225132.1"/>
    </source>
</evidence>
<organism evidence="2 3">
    <name type="scientific">Bursaphelenchus xylophilus</name>
    <name type="common">Pinewood nematode worm</name>
    <name type="synonym">Aphelenchoides xylophilus</name>
    <dbReference type="NCBI Taxonomy" id="6326"/>
    <lineage>
        <taxon>Eukaryota</taxon>
        <taxon>Metazoa</taxon>
        <taxon>Ecdysozoa</taxon>
        <taxon>Nematoda</taxon>
        <taxon>Chromadorea</taxon>
        <taxon>Rhabditida</taxon>
        <taxon>Tylenchina</taxon>
        <taxon>Tylenchomorpha</taxon>
        <taxon>Aphelenchoidea</taxon>
        <taxon>Aphelenchoididae</taxon>
        <taxon>Bursaphelenchus</taxon>
    </lineage>
</organism>
<feature type="transmembrane region" description="Helical" evidence="1">
    <location>
        <begin position="206"/>
        <end position="226"/>
    </location>
</feature>
<dbReference type="EMBL" id="CAJFDI010000004">
    <property type="protein sequence ID" value="CAD5225132.1"/>
    <property type="molecule type" value="Genomic_DNA"/>
</dbReference>
<keyword evidence="3" id="KW-1185">Reference proteome</keyword>
<reference evidence="2" key="1">
    <citation type="submission" date="2020-09" db="EMBL/GenBank/DDBJ databases">
        <authorList>
            <person name="Kikuchi T."/>
        </authorList>
    </citation>
    <scope>NUCLEOTIDE SEQUENCE</scope>
    <source>
        <strain evidence="2">Ka4C1</strain>
    </source>
</reference>
<evidence type="ECO:0000256" key="1">
    <source>
        <dbReference type="SAM" id="Phobius"/>
    </source>
</evidence>
<dbReference type="EMBL" id="CAJFCV020000004">
    <property type="protein sequence ID" value="CAG9114137.1"/>
    <property type="molecule type" value="Genomic_DNA"/>
</dbReference>
<comment type="caution">
    <text evidence="2">The sequence shown here is derived from an EMBL/GenBank/DDBJ whole genome shotgun (WGS) entry which is preliminary data.</text>
</comment>
<keyword evidence="1" id="KW-0812">Transmembrane</keyword>
<gene>
    <name evidence="2" type="ORF">BXYJ_LOCUS8391</name>
</gene>
<keyword evidence="1" id="KW-1133">Transmembrane helix</keyword>
<dbReference type="AlphaFoldDB" id="A0A7I8XDI4"/>
<proteinExistence type="predicted"/>